<gene>
    <name evidence="2" type="ORF">GAN93_23760</name>
</gene>
<dbReference type="Proteomes" id="UP000460317">
    <property type="component" value="Unassembled WGS sequence"/>
</dbReference>
<proteinExistence type="predicted"/>
<protein>
    <submittedName>
        <fullName evidence="2">EpsG family protein</fullName>
    </submittedName>
</protein>
<feature type="transmembrane region" description="Helical" evidence="1">
    <location>
        <begin position="217"/>
        <end position="240"/>
    </location>
</feature>
<dbReference type="EMBL" id="WCSB01000040">
    <property type="protein sequence ID" value="KAB4447585.1"/>
    <property type="molecule type" value="Genomic_DNA"/>
</dbReference>
<keyword evidence="1" id="KW-1133">Transmembrane helix</keyword>
<feature type="transmembrane region" description="Helical" evidence="1">
    <location>
        <begin position="289"/>
        <end position="308"/>
    </location>
</feature>
<dbReference type="Pfam" id="PF14897">
    <property type="entry name" value="EpsG"/>
    <property type="match status" value="1"/>
</dbReference>
<evidence type="ECO:0000256" key="1">
    <source>
        <dbReference type="SAM" id="Phobius"/>
    </source>
</evidence>
<feature type="transmembrane region" description="Helical" evidence="1">
    <location>
        <begin position="182"/>
        <end position="205"/>
    </location>
</feature>
<feature type="transmembrane region" description="Helical" evidence="1">
    <location>
        <begin position="112"/>
        <end position="131"/>
    </location>
</feature>
<dbReference type="AlphaFoldDB" id="A0A7J5JBD8"/>
<feature type="transmembrane region" description="Helical" evidence="1">
    <location>
        <begin position="260"/>
        <end position="277"/>
    </location>
</feature>
<keyword evidence="1" id="KW-0812">Transmembrane</keyword>
<feature type="transmembrane region" description="Helical" evidence="1">
    <location>
        <begin position="138"/>
        <end position="162"/>
    </location>
</feature>
<organism evidence="2 3">
    <name type="scientific">Bacteroides thetaiotaomicron</name>
    <dbReference type="NCBI Taxonomy" id="818"/>
    <lineage>
        <taxon>Bacteria</taxon>
        <taxon>Pseudomonadati</taxon>
        <taxon>Bacteroidota</taxon>
        <taxon>Bacteroidia</taxon>
        <taxon>Bacteroidales</taxon>
        <taxon>Bacteroidaceae</taxon>
        <taxon>Bacteroides</taxon>
    </lineage>
</organism>
<keyword evidence="1" id="KW-0472">Membrane</keyword>
<evidence type="ECO:0000313" key="3">
    <source>
        <dbReference type="Proteomes" id="UP000460317"/>
    </source>
</evidence>
<dbReference type="RefSeq" id="WP_130042301.1">
    <property type="nucleotide sequence ID" value="NZ_CAXKYD010000036.1"/>
</dbReference>
<accession>A0A7J5JBD8</accession>
<feature type="transmembrane region" description="Helical" evidence="1">
    <location>
        <begin position="6"/>
        <end position="26"/>
    </location>
</feature>
<evidence type="ECO:0000313" key="2">
    <source>
        <dbReference type="EMBL" id="KAB4447585.1"/>
    </source>
</evidence>
<feature type="transmembrane region" description="Helical" evidence="1">
    <location>
        <begin position="51"/>
        <end position="70"/>
    </location>
</feature>
<comment type="caution">
    <text evidence="2">The sequence shown here is derived from an EMBL/GenBank/DDBJ whole genome shotgun (WGS) entry which is preliminary data.</text>
</comment>
<reference evidence="2 3" key="1">
    <citation type="journal article" date="2019" name="Nat. Med.">
        <title>A library of human gut bacterial isolates paired with longitudinal multiomics data enables mechanistic microbiome research.</title>
        <authorList>
            <person name="Poyet M."/>
            <person name="Groussin M."/>
            <person name="Gibbons S.M."/>
            <person name="Avila-Pacheco J."/>
            <person name="Jiang X."/>
            <person name="Kearney S.M."/>
            <person name="Perrotta A.R."/>
            <person name="Berdy B."/>
            <person name="Zhao S."/>
            <person name="Lieberman T.D."/>
            <person name="Swanson P.K."/>
            <person name="Smith M."/>
            <person name="Roesemann S."/>
            <person name="Alexander J.E."/>
            <person name="Rich S.A."/>
            <person name="Livny J."/>
            <person name="Vlamakis H."/>
            <person name="Clish C."/>
            <person name="Bullock K."/>
            <person name="Deik A."/>
            <person name="Scott J."/>
            <person name="Pierce K.A."/>
            <person name="Xavier R.J."/>
            <person name="Alm E.J."/>
        </authorList>
    </citation>
    <scope>NUCLEOTIDE SEQUENCE [LARGE SCALE GENOMIC DNA]</scope>
    <source>
        <strain evidence="2 3">BIOML-A165</strain>
    </source>
</reference>
<dbReference type="InterPro" id="IPR049458">
    <property type="entry name" value="EpsG-like"/>
</dbReference>
<name>A0A7J5JBD8_BACT4</name>
<feature type="transmembrane region" description="Helical" evidence="1">
    <location>
        <begin position="336"/>
        <end position="357"/>
    </location>
</feature>
<sequence>MIPINTTGLSIIICSILVSLLFAYFAQKRVELIRNNDVDTSINDNSRQAKILMAISCFAMWLPSAFRLNVGLDNDNYLNQFNAMTQLSNVFTYYEPGYALLCYLCKTWFDDYQVLLFVTAMLTGCFMWRSIYKYSNSYVLCIMGYIAVNMYFMSFTVIRQFIAVAILTTTIGSIKERKFLKFLLIWLLAVCFHYTALVFFVLYFLHSDNDYFFSWKNCLIIIGTVLFFSYYDQLVGGAFTTLSVLRDGYSMYEESDTIKNLREIIFLFPILLYALFFRKNLNQLGENNVVLTWVVILLIIAKIIGIMSPVFSRIHYYFVFAGPILMSYAPKLSSQFARVFVTLAIVVYYVWSINLIFNYQWEDFLPYYSIFDR</sequence>